<evidence type="ECO:0000256" key="3">
    <source>
        <dbReference type="HAMAP-Rule" id="MF_01121"/>
    </source>
</evidence>
<evidence type="ECO:0000313" key="6">
    <source>
        <dbReference type="EMBL" id="MCG7506319.1"/>
    </source>
</evidence>
<comment type="caution">
    <text evidence="6">The sequence shown here is derived from an EMBL/GenBank/DDBJ whole genome shotgun (WGS) entry which is preliminary data.</text>
</comment>
<dbReference type="Proteomes" id="UP001201701">
    <property type="component" value="Unassembled WGS sequence"/>
</dbReference>
<feature type="domain" description="Deacetylase sirtuin-type" evidence="5">
    <location>
        <begin position="1"/>
        <end position="234"/>
    </location>
</feature>
<evidence type="ECO:0000313" key="7">
    <source>
        <dbReference type="Proteomes" id="UP001201701"/>
    </source>
</evidence>
<feature type="binding site" evidence="3 4">
    <location>
        <position position="117"/>
    </location>
    <ligand>
        <name>Zn(2+)</name>
        <dbReference type="ChEBI" id="CHEBI:29105"/>
    </ligand>
</feature>
<dbReference type="Gene3D" id="3.30.1600.10">
    <property type="entry name" value="SIR2/SIRT2 'Small Domain"/>
    <property type="match status" value="1"/>
</dbReference>
<evidence type="ECO:0000259" key="5">
    <source>
        <dbReference type="PROSITE" id="PS50305"/>
    </source>
</evidence>
<dbReference type="EMBL" id="JAKREW010000013">
    <property type="protein sequence ID" value="MCG7506319.1"/>
    <property type="molecule type" value="Genomic_DNA"/>
</dbReference>
<sequence>MSAYKSIVLLTGAGVSAESGVDTFRDKDGIWSKVDYRDVATPEGFIRDAARVHEFYNQRRRDMAKVKPNAAHAALARLEREFSGSVTLVTQNIDDLHERAGSTNLIHMHGELGKTLCQACERRSPWSKDMSALSQCPACGAVGYLRPDVVWFGEMPYRMDHIYAALAECDLFVSIGTSGNVYPAAGFVEEARLNGAHTVELNLEPSDGHSSFDEAVLGRATEIVPAFVEKALAGR</sequence>
<organism evidence="6 7">
    <name type="scientific">Mesorhizobium retamae</name>
    <dbReference type="NCBI Taxonomy" id="2912854"/>
    <lineage>
        <taxon>Bacteria</taxon>
        <taxon>Pseudomonadati</taxon>
        <taxon>Pseudomonadota</taxon>
        <taxon>Alphaproteobacteria</taxon>
        <taxon>Hyphomicrobiales</taxon>
        <taxon>Phyllobacteriaceae</taxon>
        <taxon>Mesorhizobium</taxon>
    </lineage>
</organism>
<feature type="binding site" evidence="3 4">
    <location>
        <position position="120"/>
    </location>
    <ligand>
        <name>Zn(2+)</name>
        <dbReference type="ChEBI" id="CHEBI:29105"/>
    </ligand>
</feature>
<comment type="domain">
    <text evidence="3">2 residues (Tyr-56 and Arg-59) present in a large hydrophobic pocket are probably involved in substrate specificity. They are important for desuccinylation activity, but dispensable for deacetylation activity.</text>
</comment>
<dbReference type="RefSeq" id="WP_239366375.1">
    <property type="nucleotide sequence ID" value="NZ_JAKREW010000013.1"/>
</dbReference>
<feature type="binding site" evidence="3 4">
    <location>
        <position position="139"/>
    </location>
    <ligand>
        <name>Zn(2+)</name>
        <dbReference type="ChEBI" id="CHEBI:29105"/>
    </ligand>
</feature>
<feature type="binding site" evidence="3">
    <location>
        <begin position="12"/>
        <end position="31"/>
    </location>
    <ligand>
        <name>NAD(+)</name>
        <dbReference type="ChEBI" id="CHEBI:57540"/>
    </ligand>
</feature>
<dbReference type="InterPro" id="IPR003000">
    <property type="entry name" value="Sirtuin"/>
</dbReference>
<dbReference type="CDD" id="cd01412">
    <property type="entry name" value="SIRT5_Af1_CobB"/>
    <property type="match status" value="1"/>
</dbReference>
<dbReference type="InterPro" id="IPR050134">
    <property type="entry name" value="NAD-dep_sirtuin_deacylases"/>
</dbReference>
<dbReference type="Gene3D" id="3.40.50.1220">
    <property type="entry name" value="TPP-binding domain"/>
    <property type="match status" value="1"/>
</dbReference>
<dbReference type="HAMAP" id="MF_01121">
    <property type="entry name" value="Sirtuin_ClassIII"/>
    <property type="match status" value="1"/>
</dbReference>
<feature type="binding site" evidence="3 4">
    <location>
        <position position="136"/>
    </location>
    <ligand>
        <name>Zn(2+)</name>
        <dbReference type="ChEBI" id="CHEBI:29105"/>
    </ligand>
</feature>
<dbReference type="Pfam" id="PF02146">
    <property type="entry name" value="SIR2"/>
    <property type="match status" value="1"/>
</dbReference>
<dbReference type="PANTHER" id="PTHR11085:SF4">
    <property type="entry name" value="NAD-DEPENDENT PROTEIN DEACYLASE"/>
    <property type="match status" value="1"/>
</dbReference>
<feature type="binding site" evidence="3">
    <location>
        <begin position="176"/>
        <end position="178"/>
    </location>
    <ligand>
        <name>NAD(+)</name>
        <dbReference type="ChEBI" id="CHEBI:57540"/>
    </ligand>
</feature>
<dbReference type="EC" id="2.3.1.286" evidence="3"/>
<comment type="function">
    <text evidence="3">NAD-dependent lysine deacetylase and desuccinylase that specifically removes acetyl and succinyl groups on target proteins. Modulates the activities of several proteins which are inactive in their acylated form.</text>
</comment>
<feature type="binding site" evidence="3">
    <location>
        <position position="220"/>
    </location>
    <ligand>
        <name>NAD(+)</name>
        <dbReference type="ChEBI" id="CHEBI:57540"/>
    </ligand>
</feature>
<dbReference type="InterPro" id="IPR027546">
    <property type="entry name" value="Sirtuin_class_III"/>
</dbReference>
<feature type="binding site" evidence="3">
    <location>
        <begin position="202"/>
        <end position="204"/>
    </location>
    <ligand>
        <name>NAD(+)</name>
        <dbReference type="ChEBI" id="CHEBI:57540"/>
    </ligand>
</feature>
<feature type="binding site" evidence="3">
    <location>
        <position position="59"/>
    </location>
    <ligand>
        <name>substrate</name>
    </ligand>
</feature>
<accession>A0ABS9QFV0</accession>
<keyword evidence="2 3" id="KW-0520">NAD</keyword>
<dbReference type="InterPro" id="IPR029035">
    <property type="entry name" value="DHS-like_NAD/FAD-binding_dom"/>
</dbReference>
<dbReference type="SUPFAM" id="SSF52467">
    <property type="entry name" value="DHS-like NAD/FAD-binding domain"/>
    <property type="match status" value="1"/>
</dbReference>
<keyword evidence="3 4" id="KW-0479">Metal-binding</keyword>
<keyword evidence="1" id="KW-0808">Transferase</keyword>
<comment type="catalytic activity">
    <reaction evidence="3">
        <text>N(6)-succinyl-L-lysyl-[protein] + NAD(+) + H2O = 2''-O-succinyl-ADP-D-ribose + nicotinamide + L-lysyl-[protein]</text>
        <dbReference type="Rhea" id="RHEA:47668"/>
        <dbReference type="Rhea" id="RHEA-COMP:9752"/>
        <dbReference type="Rhea" id="RHEA-COMP:11877"/>
        <dbReference type="ChEBI" id="CHEBI:15377"/>
        <dbReference type="ChEBI" id="CHEBI:17154"/>
        <dbReference type="ChEBI" id="CHEBI:29969"/>
        <dbReference type="ChEBI" id="CHEBI:57540"/>
        <dbReference type="ChEBI" id="CHEBI:87830"/>
        <dbReference type="ChEBI" id="CHEBI:87832"/>
    </reaction>
</comment>
<comment type="similarity">
    <text evidence="3">Belongs to the sirtuin family. Class III subfamily.</text>
</comment>
<dbReference type="PROSITE" id="PS50305">
    <property type="entry name" value="SIRTUIN"/>
    <property type="match status" value="1"/>
</dbReference>
<feature type="binding site" evidence="3">
    <location>
        <position position="56"/>
    </location>
    <ligand>
        <name>substrate</name>
    </ligand>
</feature>
<comment type="catalytic activity">
    <reaction evidence="3">
        <text>N(6)-acetyl-L-lysyl-[protein] + NAD(+) + H2O = 2''-O-acetyl-ADP-D-ribose + nicotinamide + L-lysyl-[protein]</text>
        <dbReference type="Rhea" id="RHEA:43636"/>
        <dbReference type="Rhea" id="RHEA-COMP:9752"/>
        <dbReference type="Rhea" id="RHEA-COMP:10731"/>
        <dbReference type="ChEBI" id="CHEBI:15377"/>
        <dbReference type="ChEBI" id="CHEBI:17154"/>
        <dbReference type="ChEBI" id="CHEBI:29969"/>
        <dbReference type="ChEBI" id="CHEBI:57540"/>
        <dbReference type="ChEBI" id="CHEBI:61930"/>
        <dbReference type="ChEBI" id="CHEBI:83767"/>
        <dbReference type="EC" id="2.3.1.286"/>
    </reaction>
</comment>
<protein>
    <recommendedName>
        <fullName evidence="3">NAD-dependent protein deacylase</fullName>
        <ecNumber evidence="3">2.3.1.286</ecNumber>
    </recommendedName>
    <alternativeName>
        <fullName evidence="3">Regulatory protein SIR2 homolog</fullName>
    </alternativeName>
</protein>
<feature type="active site" description="Proton acceptor" evidence="3 4">
    <location>
        <position position="109"/>
    </location>
</feature>
<keyword evidence="3" id="KW-0963">Cytoplasm</keyword>
<evidence type="ECO:0000256" key="2">
    <source>
        <dbReference type="ARBA" id="ARBA00023027"/>
    </source>
</evidence>
<gene>
    <name evidence="3" type="primary">cobB</name>
    <name evidence="6" type="ORF">L4923_14935</name>
</gene>
<comment type="cofactor">
    <cofactor evidence="3">
        <name>Zn(2+)</name>
        <dbReference type="ChEBI" id="CHEBI:29105"/>
    </cofactor>
    <text evidence="3">Binds 1 zinc ion per subunit.</text>
</comment>
<keyword evidence="7" id="KW-1185">Reference proteome</keyword>
<proteinExistence type="inferred from homology"/>
<evidence type="ECO:0000256" key="4">
    <source>
        <dbReference type="PROSITE-ProRule" id="PRU00236"/>
    </source>
</evidence>
<dbReference type="PANTHER" id="PTHR11085">
    <property type="entry name" value="NAD-DEPENDENT PROTEIN DEACYLASE SIRTUIN-5, MITOCHONDRIAL-RELATED"/>
    <property type="match status" value="1"/>
</dbReference>
<evidence type="ECO:0000256" key="1">
    <source>
        <dbReference type="ARBA" id="ARBA00022679"/>
    </source>
</evidence>
<reference evidence="6 7" key="1">
    <citation type="submission" date="2022-02" db="EMBL/GenBank/DDBJ databases">
        <title>Draft genome sequence of Mezorhizobium retamae strain IRAMC:0171 isolated from Retama raetam nodules.</title>
        <authorList>
            <person name="Bengaied R."/>
            <person name="Sbissi I."/>
            <person name="Huber K."/>
            <person name="Ghodbane F."/>
            <person name="Nouioui I."/>
            <person name="Tarhouni M."/>
            <person name="Gtari M."/>
        </authorList>
    </citation>
    <scope>NUCLEOTIDE SEQUENCE [LARGE SCALE GENOMIC DNA]</scope>
    <source>
        <strain evidence="6 7">IRAMC:0171</strain>
    </source>
</reference>
<comment type="subcellular location">
    <subcellularLocation>
        <location evidence="3">Cytoplasm</location>
    </subcellularLocation>
</comment>
<keyword evidence="3 4" id="KW-0862">Zinc</keyword>
<dbReference type="InterPro" id="IPR026591">
    <property type="entry name" value="Sirtuin_cat_small_dom_sf"/>
</dbReference>
<dbReference type="InterPro" id="IPR026590">
    <property type="entry name" value="Ssirtuin_cat_dom"/>
</dbReference>
<feature type="binding site" evidence="3">
    <location>
        <begin position="91"/>
        <end position="94"/>
    </location>
    <ligand>
        <name>NAD(+)</name>
        <dbReference type="ChEBI" id="CHEBI:57540"/>
    </ligand>
</feature>
<name>A0ABS9QFV0_9HYPH</name>